<dbReference type="EMBL" id="JAVREM010000022">
    <property type="protein sequence ID" value="MDT0320225.1"/>
    <property type="molecule type" value="Genomic_DNA"/>
</dbReference>
<dbReference type="RefSeq" id="WP_311599995.1">
    <property type="nucleotide sequence ID" value="NZ_JAVREM010000022.1"/>
</dbReference>
<sequence length="244" mass="24966">MPDRVVGHVEEIAATLATQRPDLVGVYLHGSAVLGGFDPARSDVDVLAVVAGPEGESAQRRAGEAVAATAARCPGAGLELSVLTAATARELGDCRFEAHVNTTGAEPVIVPGAGAGGDPDLVLHAAVCREFGRAVLGPPPGEVFGRPPRQRILAAMAADLRWAIDAGHAAYAVLNACRAARFAEEGRLCSKLDGARWYLGRHPDDATVTAALTRHLGGGRGPSVERAVAFVQGSGLTGWATTGG</sequence>
<gene>
    <name evidence="4" type="ORF">RNC47_17970</name>
</gene>
<accession>A0ABU2LRU0</accession>
<keyword evidence="1" id="KW-0808">Transferase</keyword>
<keyword evidence="5" id="KW-1185">Reference proteome</keyword>
<feature type="domain" description="Adenylyltransferase AadA C-terminal" evidence="3">
    <location>
        <begin position="142"/>
        <end position="206"/>
    </location>
</feature>
<dbReference type="Proteomes" id="UP001183420">
    <property type="component" value="Unassembled WGS sequence"/>
</dbReference>
<feature type="domain" description="Polymerase nucleotidyl transferase" evidence="2">
    <location>
        <begin position="11"/>
        <end position="59"/>
    </location>
</feature>
<proteinExistence type="predicted"/>
<evidence type="ECO:0000313" key="4">
    <source>
        <dbReference type="EMBL" id="MDT0320225.1"/>
    </source>
</evidence>
<dbReference type="CDD" id="cd05403">
    <property type="entry name" value="NT_KNTase_like"/>
    <property type="match status" value="1"/>
</dbReference>
<comment type="caution">
    <text evidence="4">The sequence shown here is derived from an EMBL/GenBank/DDBJ whole genome shotgun (WGS) entry which is preliminary data.</text>
</comment>
<protein>
    <submittedName>
        <fullName evidence="4">DUF4111 domain-containing protein</fullName>
    </submittedName>
</protein>
<reference evidence="5" key="1">
    <citation type="submission" date="2023-07" db="EMBL/GenBank/DDBJ databases">
        <title>30 novel species of actinomycetes from the DSMZ collection.</title>
        <authorList>
            <person name="Nouioui I."/>
        </authorList>
    </citation>
    <scope>NUCLEOTIDE SEQUENCE [LARGE SCALE GENOMIC DNA]</scope>
    <source>
        <strain evidence="5">DSM 44918</strain>
    </source>
</reference>
<evidence type="ECO:0000259" key="3">
    <source>
        <dbReference type="Pfam" id="PF13427"/>
    </source>
</evidence>
<dbReference type="InterPro" id="IPR002934">
    <property type="entry name" value="Polymerase_NTP_transf_dom"/>
</dbReference>
<dbReference type="Pfam" id="PF01909">
    <property type="entry name" value="NTP_transf_2"/>
    <property type="match status" value="1"/>
</dbReference>
<dbReference type="InterPro" id="IPR043519">
    <property type="entry name" value="NT_sf"/>
</dbReference>
<dbReference type="SUPFAM" id="SSF81301">
    <property type="entry name" value="Nucleotidyltransferase"/>
    <property type="match status" value="1"/>
</dbReference>
<evidence type="ECO:0000313" key="5">
    <source>
        <dbReference type="Proteomes" id="UP001183420"/>
    </source>
</evidence>
<name>A0ABU2LRU0_9ACTN</name>
<dbReference type="InterPro" id="IPR025184">
    <property type="entry name" value="AadA_C"/>
</dbReference>
<evidence type="ECO:0000259" key="2">
    <source>
        <dbReference type="Pfam" id="PF01909"/>
    </source>
</evidence>
<organism evidence="4 5">
    <name type="scientific">Streptomyces millisiae</name>
    <dbReference type="NCBI Taxonomy" id="3075542"/>
    <lineage>
        <taxon>Bacteria</taxon>
        <taxon>Bacillati</taxon>
        <taxon>Actinomycetota</taxon>
        <taxon>Actinomycetes</taxon>
        <taxon>Kitasatosporales</taxon>
        <taxon>Streptomycetaceae</taxon>
        <taxon>Streptomyces</taxon>
    </lineage>
</organism>
<dbReference type="Pfam" id="PF13427">
    <property type="entry name" value="AadA_C"/>
    <property type="match status" value="1"/>
</dbReference>
<evidence type="ECO:0000256" key="1">
    <source>
        <dbReference type="ARBA" id="ARBA00022679"/>
    </source>
</evidence>